<name>A0ACC2U267_9FUNG</name>
<accession>A0ACC2U267</accession>
<evidence type="ECO:0000313" key="2">
    <source>
        <dbReference type="Proteomes" id="UP001165960"/>
    </source>
</evidence>
<keyword evidence="2" id="KW-1185">Reference proteome</keyword>
<sequence length="190" mass="21513">MVPRHHQSPPKSSVPLGIRVNFEGNPNKFQEAAKAIVTAYLKMVFLHQSPLNDFFDLGFLCKEDADQAAEEIFTLEVTDPKGKNTQIVLPTICTRFNQETILFISFGALPLDIPGEEVESQLKEGLSKYGETSAYWSAECQKQINHPHCSLLVSFWTVCLNMTPSLFLGMCFLKDLFINAKKNKYCKFRT</sequence>
<gene>
    <name evidence="1" type="ORF">DSO57_1018258</name>
</gene>
<comment type="caution">
    <text evidence="1">The sequence shown here is derived from an EMBL/GenBank/DDBJ whole genome shotgun (WGS) entry which is preliminary data.</text>
</comment>
<organism evidence="1 2">
    <name type="scientific">Entomophthora muscae</name>
    <dbReference type="NCBI Taxonomy" id="34485"/>
    <lineage>
        <taxon>Eukaryota</taxon>
        <taxon>Fungi</taxon>
        <taxon>Fungi incertae sedis</taxon>
        <taxon>Zoopagomycota</taxon>
        <taxon>Entomophthoromycotina</taxon>
        <taxon>Entomophthoromycetes</taxon>
        <taxon>Entomophthorales</taxon>
        <taxon>Entomophthoraceae</taxon>
        <taxon>Entomophthora</taxon>
    </lineage>
</organism>
<dbReference type="Proteomes" id="UP001165960">
    <property type="component" value="Unassembled WGS sequence"/>
</dbReference>
<proteinExistence type="predicted"/>
<evidence type="ECO:0000313" key="1">
    <source>
        <dbReference type="EMBL" id="KAJ9081099.1"/>
    </source>
</evidence>
<dbReference type="EMBL" id="QTSX02001499">
    <property type="protein sequence ID" value="KAJ9081099.1"/>
    <property type="molecule type" value="Genomic_DNA"/>
</dbReference>
<reference evidence="1" key="1">
    <citation type="submission" date="2022-04" db="EMBL/GenBank/DDBJ databases">
        <title>Genome of the entomopathogenic fungus Entomophthora muscae.</title>
        <authorList>
            <person name="Elya C."/>
            <person name="Lovett B.R."/>
            <person name="Lee E."/>
            <person name="Macias A.M."/>
            <person name="Hajek A.E."/>
            <person name="De Bivort B.L."/>
            <person name="Kasson M.T."/>
            <person name="De Fine Licht H.H."/>
            <person name="Stajich J.E."/>
        </authorList>
    </citation>
    <scope>NUCLEOTIDE SEQUENCE</scope>
    <source>
        <strain evidence="1">Berkeley</strain>
    </source>
</reference>
<protein>
    <submittedName>
        <fullName evidence="1">Uncharacterized protein</fullName>
    </submittedName>
</protein>